<accession>A0A3E0VEY6</accession>
<proteinExistence type="predicted"/>
<evidence type="ECO:0000313" key="3">
    <source>
        <dbReference type="EMBL" id="RFA08018.1"/>
    </source>
</evidence>
<keyword evidence="4" id="KW-1185">Reference proteome</keyword>
<organism evidence="3 4">
    <name type="scientific">Subtercola boreus</name>
    <dbReference type="NCBI Taxonomy" id="120213"/>
    <lineage>
        <taxon>Bacteria</taxon>
        <taxon>Bacillati</taxon>
        <taxon>Actinomycetota</taxon>
        <taxon>Actinomycetes</taxon>
        <taxon>Micrococcales</taxon>
        <taxon>Microbacteriaceae</taxon>
        <taxon>Subtercola</taxon>
    </lineage>
</organism>
<evidence type="ECO:0000259" key="2">
    <source>
        <dbReference type="Pfam" id="PF14534"/>
    </source>
</evidence>
<dbReference type="EMBL" id="NBWZ01000001">
    <property type="protein sequence ID" value="RFA08018.1"/>
    <property type="molecule type" value="Genomic_DNA"/>
</dbReference>
<dbReference type="Pfam" id="PF14534">
    <property type="entry name" value="DUF4440"/>
    <property type="match status" value="1"/>
</dbReference>
<feature type="compositionally biased region" description="Basic and acidic residues" evidence="1">
    <location>
        <begin position="1"/>
        <end position="14"/>
    </location>
</feature>
<dbReference type="OrthoDB" id="7845843at2"/>
<evidence type="ECO:0000256" key="1">
    <source>
        <dbReference type="SAM" id="MobiDB-lite"/>
    </source>
</evidence>
<feature type="region of interest" description="Disordered" evidence="1">
    <location>
        <begin position="1"/>
        <end position="24"/>
    </location>
</feature>
<dbReference type="Proteomes" id="UP000256486">
    <property type="component" value="Unassembled WGS sequence"/>
</dbReference>
<dbReference type="InterPro" id="IPR027843">
    <property type="entry name" value="DUF4440"/>
</dbReference>
<dbReference type="AlphaFoldDB" id="A0A3E0VEY6"/>
<dbReference type="RefSeq" id="WP_116413435.1">
    <property type="nucleotide sequence ID" value="NZ_NBWZ01000001.1"/>
</dbReference>
<dbReference type="Gene3D" id="3.10.450.50">
    <property type="match status" value="1"/>
</dbReference>
<feature type="domain" description="DUF4440" evidence="2">
    <location>
        <begin position="39"/>
        <end position="134"/>
    </location>
</feature>
<name>A0A3E0VEY6_9MICO</name>
<evidence type="ECO:0000313" key="4">
    <source>
        <dbReference type="Proteomes" id="UP000256486"/>
    </source>
</evidence>
<reference evidence="3 4" key="1">
    <citation type="submission" date="2017-04" db="EMBL/GenBank/DDBJ databases">
        <title>Comparative genome analysis of Subtercola boreus.</title>
        <authorList>
            <person name="Cho Y.-J."/>
            <person name="Cho A."/>
            <person name="Kim O.-S."/>
            <person name="Lee J.-I."/>
        </authorList>
    </citation>
    <scope>NUCLEOTIDE SEQUENCE [LARGE SCALE GENOMIC DNA]</scope>
    <source>
        <strain evidence="3 4">K300</strain>
    </source>
</reference>
<protein>
    <recommendedName>
        <fullName evidence="2">DUF4440 domain-containing protein</fullName>
    </recommendedName>
</protein>
<sequence>MDERGELPAHESPARPRGSAAAGDVDELTRAEYVEQAVIDCERRLLDPAVRLDPVAVDQLLDPEFREIGQSGRLWSRPEMVAALATLDMSSTLDAHEFSDPRVESLAPELHLLTYLLRSGSGLTRRSSIWRESETGFRCVFHQGTRLA</sequence>
<comment type="caution">
    <text evidence="3">The sequence shown here is derived from an EMBL/GenBank/DDBJ whole genome shotgun (WGS) entry which is preliminary data.</text>
</comment>
<dbReference type="SUPFAM" id="SSF54427">
    <property type="entry name" value="NTF2-like"/>
    <property type="match status" value="1"/>
</dbReference>
<dbReference type="InterPro" id="IPR032710">
    <property type="entry name" value="NTF2-like_dom_sf"/>
</dbReference>
<gene>
    <name evidence="3" type="ORF">B7R54_01380</name>
</gene>